<dbReference type="AlphaFoldDB" id="A0A0F7TEE6"/>
<protein>
    <recommendedName>
        <fullName evidence="1">DUF7730 domain-containing protein</fullName>
    </recommendedName>
</protein>
<organism evidence="2 3">
    <name type="scientific">Penicillium brasilianum</name>
    <dbReference type="NCBI Taxonomy" id="104259"/>
    <lineage>
        <taxon>Eukaryota</taxon>
        <taxon>Fungi</taxon>
        <taxon>Dikarya</taxon>
        <taxon>Ascomycota</taxon>
        <taxon>Pezizomycotina</taxon>
        <taxon>Eurotiomycetes</taxon>
        <taxon>Eurotiomycetidae</taxon>
        <taxon>Eurotiales</taxon>
        <taxon>Aspergillaceae</taxon>
        <taxon>Penicillium</taxon>
    </lineage>
</organism>
<dbReference type="Proteomes" id="UP000042958">
    <property type="component" value="Unassembled WGS sequence"/>
</dbReference>
<evidence type="ECO:0000259" key="1">
    <source>
        <dbReference type="Pfam" id="PF24864"/>
    </source>
</evidence>
<dbReference type="STRING" id="104259.A0A0F7TEE6"/>
<gene>
    <name evidence="2" type="ORF">PMG11_01409</name>
</gene>
<keyword evidence="3" id="KW-1185">Reference proteome</keyword>
<dbReference type="PANTHER" id="PTHR38790">
    <property type="entry name" value="2EXR DOMAIN-CONTAINING PROTEIN-RELATED"/>
    <property type="match status" value="1"/>
</dbReference>
<proteinExistence type="predicted"/>
<evidence type="ECO:0000313" key="3">
    <source>
        <dbReference type="Proteomes" id="UP000042958"/>
    </source>
</evidence>
<accession>A0A0F7TEE6</accession>
<reference evidence="3" key="1">
    <citation type="journal article" date="2015" name="Genome Announc.">
        <title>Draft genome sequence of the fungus Penicillium brasilianum MG11.</title>
        <authorList>
            <person name="Horn F."/>
            <person name="Linde J."/>
            <person name="Mattern D.J."/>
            <person name="Walther G."/>
            <person name="Guthke R."/>
            <person name="Brakhage A.A."/>
            <person name="Valiante V."/>
        </authorList>
    </citation>
    <scope>NUCLEOTIDE SEQUENCE [LARGE SCALE GENOMIC DNA]</scope>
    <source>
        <strain evidence="3">MG11</strain>
    </source>
</reference>
<dbReference type="EMBL" id="CDHK01000001">
    <property type="protein sequence ID" value="CEJ55134.1"/>
    <property type="molecule type" value="Genomic_DNA"/>
</dbReference>
<dbReference type="InterPro" id="IPR056632">
    <property type="entry name" value="DUF7730"/>
</dbReference>
<dbReference type="Pfam" id="PF24864">
    <property type="entry name" value="DUF7730"/>
    <property type="match status" value="1"/>
</dbReference>
<feature type="domain" description="DUF7730" evidence="1">
    <location>
        <begin position="63"/>
        <end position="267"/>
    </location>
</feature>
<sequence>MRTSGRYFKGLLGMAGSRSLASRLYLQYLRPLHLLFANFCSTAHLLALSDTPNAMGTEVPKYSSLLTIPLEIRNQIYDLILGGQVILFISTQGTQLRHCLCPAKDQKFHFIQYIDGHSSWSHCGSHRRAPATYKRLPLLLTCRQIYSEAANILWAHNTVHLHAGTYPRFQILSHLKATLPSYAFNGIRSLEVSCLYGIHHGEQSLNKDWFDHWDGMWSVVKIMEGLLDLQVWVKLDQDVNIELESRLLQPLMELRVRNFNLEVTWPASEGYETLWLGAPFSLVRNNSPIPGKPELGMEIVNGGPL</sequence>
<name>A0A0F7TEE6_PENBI</name>
<evidence type="ECO:0000313" key="2">
    <source>
        <dbReference type="EMBL" id="CEJ55134.1"/>
    </source>
</evidence>
<dbReference type="OrthoDB" id="4757095at2759"/>